<dbReference type="OrthoDB" id="692105at2759"/>
<dbReference type="Pfam" id="PF00685">
    <property type="entry name" value="Sulfotransfer_1"/>
    <property type="match status" value="1"/>
</dbReference>
<reference evidence="5 6" key="1">
    <citation type="submission" date="2019-11" db="EMBL/GenBank/DDBJ databases">
        <title>Whole genome sequence of Oryza granulata.</title>
        <authorList>
            <person name="Li W."/>
        </authorList>
    </citation>
    <scope>NUCLEOTIDE SEQUENCE [LARGE SCALE GENOMIC DNA]</scope>
    <source>
        <strain evidence="6">cv. Menghai</strain>
        <tissue evidence="5">Leaf</tissue>
    </source>
</reference>
<accession>A0A6G1C4C5</accession>
<gene>
    <name evidence="5" type="ORF">E2562_006796</name>
</gene>
<dbReference type="PANTHER" id="PTHR11783">
    <property type="entry name" value="SULFOTRANSFERASE SULT"/>
    <property type="match status" value="1"/>
</dbReference>
<comment type="similarity">
    <text evidence="1 3">Belongs to the sulfotransferase 1 family.</text>
</comment>
<dbReference type="GO" id="GO:0008146">
    <property type="term" value="F:sulfotransferase activity"/>
    <property type="evidence" value="ECO:0007669"/>
    <property type="project" value="InterPro"/>
</dbReference>
<evidence type="ECO:0000313" key="6">
    <source>
        <dbReference type="Proteomes" id="UP000479710"/>
    </source>
</evidence>
<proteinExistence type="inferred from homology"/>
<sequence>MLRQPAHNVRKLAKFMGCPFSDEEESAGVVDAIVDLCNFDHLRSLEVNKTGLLTLGVTVHNESFFRKGVVGDWSNHVSPEMAA</sequence>
<dbReference type="InterPro" id="IPR027417">
    <property type="entry name" value="P-loop_NTPase"/>
</dbReference>
<dbReference type="Gene3D" id="3.40.50.300">
    <property type="entry name" value="P-loop containing nucleotide triphosphate hydrolases"/>
    <property type="match status" value="1"/>
</dbReference>
<keyword evidence="6" id="KW-1185">Reference proteome</keyword>
<comment type="caution">
    <text evidence="5">The sequence shown here is derived from an EMBL/GenBank/DDBJ whole genome shotgun (WGS) entry which is preliminary data.</text>
</comment>
<evidence type="ECO:0000313" key="5">
    <source>
        <dbReference type="EMBL" id="KAF0895089.1"/>
    </source>
</evidence>
<evidence type="ECO:0000256" key="1">
    <source>
        <dbReference type="ARBA" id="ARBA00005771"/>
    </source>
</evidence>
<evidence type="ECO:0000256" key="2">
    <source>
        <dbReference type="ARBA" id="ARBA00022679"/>
    </source>
</evidence>
<dbReference type="EMBL" id="SPHZ02000010">
    <property type="protein sequence ID" value="KAF0895089.1"/>
    <property type="molecule type" value="Genomic_DNA"/>
</dbReference>
<dbReference type="AlphaFoldDB" id="A0A6G1C4C5"/>
<dbReference type="EC" id="2.8.2.-" evidence="3"/>
<name>A0A6G1C4C5_9ORYZ</name>
<evidence type="ECO:0000259" key="4">
    <source>
        <dbReference type="Pfam" id="PF00685"/>
    </source>
</evidence>
<dbReference type="InterPro" id="IPR000863">
    <property type="entry name" value="Sulfotransferase_dom"/>
</dbReference>
<dbReference type="Proteomes" id="UP000479710">
    <property type="component" value="Unassembled WGS sequence"/>
</dbReference>
<protein>
    <recommendedName>
        <fullName evidence="3">Sulfotransferase</fullName>
        <ecNumber evidence="3">2.8.2.-</ecNumber>
    </recommendedName>
</protein>
<evidence type="ECO:0000256" key="3">
    <source>
        <dbReference type="RuleBase" id="RU361155"/>
    </source>
</evidence>
<keyword evidence="2 3" id="KW-0808">Transferase</keyword>
<feature type="domain" description="Sulfotransferase" evidence="4">
    <location>
        <begin position="1"/>
        <end position="82"/>
    </location>
</feature>
<dbReference type="SUPFAM" id="SSF52540">
    <property type="entry name" value="P-loop containing nucleoside triphosphate hydrolases"/>
    <property type="match status" value="1"/>
</dbReference>
<organism evidence="5 6">
    <name type="scientific">Oryza meyeriana var. granulata</name>
    <dbReference type="NCBI Taxonomy" id="110450"/>
    <lineage>
        <taxon>Eukaryota</taxon>
        <taxon>Viridiplantae</taxon>
        <taxon>Streptophyta</taxon>
        <taxon>Embryophyta</taxon>
        <taxon>Tracheophyta</taxon>
        <taxon>Spermatophyta</taxon>
        <taxon>Magnoliopsida</taxon>
        <taxon>Liliopsida</taxon>
        <taxon>Poales</taxon>
        <taxon>Poaceae</taxon>
        <taxon>BOP clade</taxon>
        <taxon>Oryzoideae</taxon>
        <taxon>Oryzeae</taxon>
        <taxon>Oryzinae</taxon>
        <taxon>Oryza</taxon>
        <taxon>Oryza meyeriana</taxon>
    </lineage>
</organism>